<sequence>MAMAHNRNFTEEAYVLGNQLVDKVKEAIEEGNVRRILIQDPQGKTLLEIPLNIGVAAGAGLLFFAPLLAGVAGVAAVVSRAKVVIERYEDPAAKKSTGNEPRPIQIEDEDDPPT</sequence>
<accession>A0ABY3PQP7</accession>
<dbReference type="Pfam" id="PF14242">
    <property type="entry name" value="DUF4342"/>
    <property type="match status" value="1"/>
</dbReference>
<evidence type="ECO:0000259" key="3">
    <source>
        <dbReference type="Pfam" id="PF14242"/>
    </source>
</evidence>
<dbReference type="InterPro" id="IPR025642">
    <property type="entry name" value="DUF4342"/>
</dbReference>
<feature type="region of interest" description="Disordered" evidence="1">
    <location>
        <begin position="89"/>
        <end position="114"/>
    </location>
</feature>
<feature type="transmembrane region" description="Helical" evidence="2">
    <location>
        <begin position="53"/>
        <end position="78"/>
    </location>
</feature>
<keyword evidence="2" id="KW-0472">Membrane</keyword>
<evidence type="ECO:0000313" key="5">
    <source>
        <dbReference type="Proteomes" id="UP001054846"/>
    </source>
</evidence>
<keyword evidence="2" id="KW-1133">Transmembrane helix</keyword>
<evidence type="ECO:0000313" key="4">
    <source>
        <dbReference type="EMBL" id="UFP96017.1"/>
    </source>
</evidence>
<keyword evidence="5" id="KW-1185">Reference proteome</keyword>
<gene>
    <name evidence="4" type="ORF">ISF26_07335</name>
</gene>
<dbReference type="EMBL" id="CP063845">
    <property type="protein sequence ID" value="UFP96017.1"/>
    <property type="molecule type" value="Genomic_DNA"/>
</dbReference>
<evidence type="ECO:0000256" key="2">
    <source>
        <dbReference type="SAM" id="Phobius"/>
    </source>
</evidence>
<organism evidence="4 5">
    <name type="scientific">Gloeobacter morelensis MG652769</name>
    <dbReference type="NCBI Taxonomy" id="2781736"/>
    <lineage>
        <taxon>Bacteria</taxon>
        <taxon>Bacillati</taxon>
        <taxon>Cyanobacteriota</taxon>
        <taxon>Cyanophyceae</taxon>
        <taxon>Gloeobacterales</taxon>
        <taxon>Gloeobacteraceae</taxon>
        <taxon>Gloeobacter</taxon>
        <taxon>Gloeobacter morelensis</taxon>
    </lineage>
</organism>
<name>A0ABY3PQP7_9CYAN</name>
<reference evidence="4 5" key="1">
    <citation type="journal article" date="2021" name="Genome Biol. Evol.">
        <title>Complete Genome Sequencing of a Novel Gloeobacter Species from a Waterfall Cave in Mexico.</title>
        <authorList>
            <person name="Saw J.H."/>
            <person name="Cardona T."/>
            <person name="Montejano G."/>
        </authorList>
    </citation>
    <scope>NUCLEOTIDE SEQUENCE [LARGE SCALE GENOMIC DNA]</scope>
    <source>
        <strain evidence="4">MG652769</strain>
    </source>
</reference>
<evidence type="ECO:0000256" key="1">
    <source>
        <dbReference type="SAM" id="MobiDB-lite"/>
    </source>
</evidence>
<proteinExistence type="predicted"/>
<keyword evidence="2" id="KW-0812">Transmembrane</keyword>
<protein>
    <submittedName>
        <fullName evidence="4">DUF4342 domain-containing protein</fullName>
    </submittedName>
</protein>
<feature type="domain" description="DUF4342" evidence="3">
    <location>
        <begin position="6"/>
        <end position="87"/>
    </location>
</feature>
<dbReference type="Proteomes" id="UP001054846">
    <property type="component" value="Chromosome"/>
</dbReference>